<dbReference type="Proteomes" id="UP001215280">
    <property type="component" value="Unassembled WGS sequence"/>
</dbReference>
<keyword evidence="2" id="KW-0539">Nucleus</keyword>
<dbReference type="GO" id="GO:0000981">
    <property type="term" value="F:DNA-binding transcription factor activity, RNA polymerase II-specific"/>
    <property type="evidence" value="ECO:0007669"/>
    <property type="project" value="InterPro"/>
</dbReference>
<comment type="caution">
    <text evidence="5">The sequence shown here is derived from an EMBL/GenBank/DDBJ whole genome shotgun (WGS) entry which is preliminary data.</text>
</comment>
<evidence type="ECO:0000313" key="5">
    <source>
        <dbReference type="EMBL" id="KAJ7771013.1"/>
    </source>
</evidence>
<dbReference type="PROSITE" id="PS00463">
    <property type="entry name" value="ZN2_CY6_FUNGAL_1"/>
    <property type="match status" value="1"/>
</dbReference>
<dbReference type="InterPro" id="IPR050987">
    <property type="entry name" value="AtrR-like"/>
</dbReference>
<keyword evidence="1" id="KW-0479">Metal-binding</keyword>
<dbReference type="CDD" id="cd00067">
    <property type="entry name" value="GAL4"/>
    <property type="match status" value="1"/>
</dbReference>
<dbReference type="SMART" id="SM00066">
    <property type="entry name" value="GAL4"/>
    <property type="match status" value="1"/>
</dbReference>
<dbReference type="GO" id="GO:0008270">
    <property type="term" value="F:zinc ion binding"/>
    <property type="evidence" value="ECO:0007669"/>
    <property type="project" value="InterPro"/>
</dbReference>
<dbReference type="SUPFAM" id="SSF57701">
    <property type="entry name" value="Zn2/Cys6 DNA-binding domain"/>
    <property type="match status" value="1"/>
</dbReference>
<dbReference type="PANTHER" id="PTHR46910:SF38">
    <property type="entry name" value="ZN(2)-C6 FUNGAL-TYPE DOMAIN-CONTAINING PROTEIN"/>
    <property type="match status" value="1"/>
</dbReference>
<accession>A0AAD7JWR1</accession>
<dbReference type="InterPro" id="IPR001138">
    <property type="entry name" value="Zn2Cys6_DnaBD"/>
</dbReference>
<dbReference type="Gene3D" id="4.10.240.10">
    <property type="entry name" value="Zn(2)-C6 fungal-type DNA-binding domain"/>
    <property type="match status" value="1"/>
</dbReference>
<name>A0AAD7JWR1_9AGAR</name>
<dbReference type="PANTHER" id="PTHR46910">
    <property type="entry name" value="TRANSCRIPTION FACTOR PDR1"/>
    <property type="match status" value="1"/>
</dbReference>
<feature type="region of interest" description="Disordered" evidence="3">
    <location>
        <begin position="651"/>
        <end position="684"/>
    </location>
</feature>
<evidence type="ECO:0000256" key="1">
    <source>
        <dbReference type="ARBA" id="ARBA00022723"/>
    </source>
</evidence>
<evidence type="ECO:0000313" key="6">
    <source>
        <dbReference type="Proteomes" id="UP001215280"/>
    </source>
</evidence>
<organism evidence="5 6">
    <name type="scientific">Mycena maculata</name>
    <dbReference type="NCBI Taxonomy" id="230809"/>
    <lineage>
        <taxon>Eukaryota</taxon>
        <taxon>Fungi</taxon>
        <taxon>Dikarya</taxon>
        <taxon>Basidiomycota</taxon>
        <taxon>Agaricomycotina</taxon>
        <taxon>Agaricomycetes</taxon>
        <taxon>Agaricomycetidae</taxon>
        <taxon>Agaricales</taxon>
        <taxon>Marasmiineae</taxon>
        <taxon>Mycenaceae</taxon>
        <taxon>Mycena</taxon>
    </lineage>
</organism>
<sequence length="860" mass="94662">MSSDEDFQSPESTVPTKKRRVQRACDMCRRKKRACDGLRMSEKKCTNCIENGLECTFAGAVAKRRSYVDVLEARLELTEQLLRKLSPKAEASASTSTGSAAGNAPSPESSSSHWSSDSPILKHRSPAPAGSPAPGPGVELAALTIRSMNTPAPAPTADDLDHIALTQDLQDLSLSQHRERFHGKSSGAMLVKAAVQMRQGYEEKEELSWSSRRMHYWTYNPSIPEAPHVGPFIFPEPDLLSDLVGLYFIHVNIYYPILHRPTLEKSIADGLHTRDESFGAVVLLVCAIATRYSDDPRVLAPGEEPLRCGWKYFDQIPNTVNHLFKRPNLYNFQYYPLAVLFVEYSQVVACWTLVGLGIRLAQDVGAHRAGEPGSRPSVESELWKRGFWVLVGLDRAISTALGRPCTTQYEDFDAELPIECDDEYWEPENPARAFQQPAGKPSKIAYFTHYVRLNNLLAYSLKMLYSLNKAKKLLAVRDEAWEEHIVAELDSALNGWVDSIPTHLRWDPNRRDDIFFDQSAMLYCVYYQVQMTIHRPFIPMIRKGAATALPSLAICTNAARSCSHVADMSKIRKNGTAVPFLLGPIFTSGLVLLLNVWSGKRTGLPPQMNSAISEVHKCMACIRVCEKRWQSAGLFWDLLYELAVIGQLPLPRPSPPAPSPESIGSSGQSNTHKRGREDDNAESQCATARVAYPPYQTQHTYSTPPNVVPNSNPPAQHTMPQFTGLPTYTMDLGRLPVYNQYNAQYAGSSSTWYPQQTSVAPLGYPDFTPGAGFGDVGLGAGLDSTGMFSPEEIGLPPAGGSGYTAGGVEFSDKVDGLSSDAMAMWANAPTGFEVDDWGTYFSVMNELNQGLATGTGGAQV</sequence>
<feature type="domain" description="Zn(2)-C6 fungal-type" evidence="4">
    <location>
        <begin position="24"/>
        <end position="57"/>
    </location>
</feature>
<evidence type="ECO:0000256" key="2">
    <source>
        <dbReference type="ARBA" id="ARBA00023242"/>
    </source>
</evidence>
<keyword evidence="6" id="KW-1185">Reference proteome</keyword>
<dbReference type="InterPro" id="IPR036864">
    <property type="entry name" value="Zn2-C6_fun-type_DNA-bd_sf"/>
</dbReference>
<dbReference type="GO" id="GO:0003677">
    <property type="term" value="F:DNA binding"/>
    <property type="evidence" value="ECO:0007669"/>
    <property type="project" value="InterPro"/>
</dbReference>
<dbReference type="Pfam" id="PF00172">
    <property type="entry name" value="Zn_clus"/>
    <property type="match status" value="1"/>
</dbReference>
<feature type="compositionally biased region" description="Low complexity" evidence="3">
    <location>
        <begin position="91"/>
        <end position="119"/>
    </location>
</feature>
<dbReference type="SMART" id="SM00906">
    <property type="entry name" value="Fungal_trans"/>
    <property type="match status" value="1"/>
</dbReference>
<protein>
    <submittedName>
        <fullName evidence="5">Fungal-specific transcription factor domain-containing protein</fullName>
    </submittedName>
</protein>
<dbReference type="GO" id="GO:0006351">
    <property type="term" value="P:DNA-templated transcription"/>
    <property type="evidence" value="ECO:0007669"/>
    <property type="project" value="InterPro"/>
</dbReference>
<dbReference type="PROSITE" id="PS50048">
    <property type="entry name" value="ZN2_CY6_FUNGAL_2"/>
    <property type="match status" value="1"/>
</dbReference>
<dbReference type="CDD" id="cd12148">
    <property type="entry name" value="fungal_TF_MHR"/>
    <property type="match status" value="1"/>
</dbReference>
<gene>
    <name evidence="5" type="ORF">DFH07DRAFT_804509</name>
</gene>
<dbReference type="AlphaFoldDB" id="A0AAD7JWR1"/>
<evidence type="ECO:0000259" key="4">
    <source>
        <dbReference type="PROSITE" id="PS50048"/>
    </source>
</evidence>
<proteinExistence type="predicted"/>
<dbReference type="EMBL" id="JARJLG010000022">
    <property type="protein sequence ID" value="KAJ7771013.1"/>
    <property type="molecule type" value="Genomic_DNA"/>
</dbReference>
<feature type="region of interest" description="Disordered" evidence="3">
    <location>
        <begin position="1"/>
        <end position="20"/>
    </location>
</feature>
<evidence type="ECO:0000256" key="3">
    <source>
        <dbReference type="SAM" id="MobiDB-lite"/>
    </source>
</evidence>
<dbReference type="InterPro" id="IPR007219">
    <property type="entry name" value="XnlR_reg_dom"/>
</dbReference>
<dbReference type="Pfam" id="PF04082">
    <property type="entry name" value="Fungal_trans"/>
    <property type="match status" value="1"/>
</dbReference>
<feature type="region of interest" description="Disordered" evidence="3">
    <location>
        <begin position="86"/>
        <end position="138"/>
    </location>
</feature>
<reference evidence="5" key="1">
    <citation type="submission" date="2023-03" db="EMBL/GenBank/DDBJ databases">
        <title>Massive genome expansion in bonnet fungi (Mycena s.s.) driven by repeated elements and novel gene families across ecological guilds.</title>
        <authorList>
            <consortium name="Lawrence Berkeley National Laboratory"/>
            <person name="Harder C.B."/>
            <person name="Miyauchi S."/>
            <person name="Viragh M."/>
            <person name="Kuo A."/>
            <person name="Thoen E."/>
            <person name="Andreopoulos B."/>
            <person name="Lu D."/>
            <person name="Skrede I."/>
            <person name="Drula E."/>
            <person name="Henrissat B."/>
            <person name="Morin E."/>
            <person name="Kohler A."/>
            <person name="Barry K."/>
            <person name="LaButti K."/>
            <person name="Morin E."/>
            <person name="Salamov A."/>
            <person name="Lipzen A."/>
            <person name="Mereny Z."/>
            <person name="Hegedus B."/>
            <person name="Baldrian P."/>
            <person name="Stursova M."/>
            <person name="Weitz H."/>
            <person name="Taylor A."/>
            <person name="Grigoriev I.V."/>
            <person name="Nagy L.G."/>
            <person name="Martin F."/>
            <person name="Kauserud H."/>
        </authorList>
    </citation>
    <scope>NUCLEOTIDE SEQUENCE</scope>
    <source>
        <strain evidence="5">CBHHK188m</strain>
    </source>
</reference>